<proteinExistence type="predicted"/>
<keyword evidence="1" id="KW-1133">Transmembrane helix</keyword>
<feature type="transmembrane region" description="Helical" evidence="1">
    <location>
        <begin position="30"/>
        <end position="63"/>
    </location>
</feature>
<dbReference type="EMBL" id="UOEO01000227">
    <property type="protein sequence ID" value="VAW23221.1"/>
    <property type="molecule type" value="Genomic_DNA"/>
</dbReference>
<dbReference type="InterPro" id="IPR024399">
    <property type="entry name" value="DUF2628"/>
</dbReference>
<keyword evidence="1" id="KW-0812">Transmembrane</keyword>
<accession>A0A3B0TWV1</accession>
<keyword evidence="1" id="KW-0472">Membrane</keyword>
<protein>
    <submittedName>
        <fullName evidence="2">Uncharacterized protein</fullName>
    </submittedName>
</protein>
<evidence type="ECO:0000313" key="2">
    <source>
        <dbReference type="EMBL" id="VAW23221.1"/>
    </source>
</evidence>
<evidence type="ECO:0000256" key="1">
    <source>
        <dbReference type="SAM" id="Phobius"/>
    </source>
</evidence>
<dbReference type="AlphaFoldDB" id="A0A3B0TWV1"/>
<name>A0A3B0TWV1_9ZZZZ</name>
<dbReference type="Pfam" id="PF10947">
    <property type="entry name" value="DUF2628"/>
    <property type="match status" value="1"/>
</dbReference>
<sequence>MVCLAERFNWFAFFLPPVWAAIHGLWREFILMLAALVAFIIVGNFFVLPAFSLYFIFALWLGFDASRLHALALARSGWQWQKDLVAPDRIMAEARFWQQQPLGGKQQ</sequence>
<reference evidence="2" key="1">
    <citation type="submission" date="2018-06" db="EMBL/GenBank/DDBJ databases">
        <authorList>
            <person name="Zhirakovskaya E."/>
        </authorList>
    </citation>
    <scope>NUCLEOTIDE SEQUENCE</scope>
</reference>
<organism evidence="2">
    <name type="scientific">hydrothermal vent metagenome</name>
    <dbReference type="NCBI Taxonomy" id="652676"/>
    <lineage>
        <taxon>unclassified sequences</taxon>
        <taxon>metagenomes</taxon>
        <taxon>ecological metagenomes</taxon>
    </lineage>
</organism>
<gene>
    <name evidence="2" type="ORF">MNBD_ALPHA12-1480</name>
</gene>